<comment type="caution">
    <text evidence="5">The sequence shown here is derived from an EMBL/GenBank/DDBJ whole genome shotgun (WGS) entry which is preliminary data.</text>
</comment>
<dbReference type="PROSITE" id="PS51898">
    <property type="entry name" value="TYR_RECOMBINASE"/>
    <property type="match status" value="1"/>
</dbReference>
<evidence type="ECO:0000256" key="3">
    <source>
        <dbReference type="ARBA" id="ARBA00023172"/>
    </source>
</evidence>
<dbReference type="InterPro" id="IPR002104">
    <property type="entry name" value="Integrase_catalytic"/>
</dbReference>
<keyword evidence="1" id="KW-0229">DNA integration</keyword>
<dbReference type="InterPro" id="IPR013762">
    <property type="entry name" value="Integrase-like_cat_sf"/>
</dbReference>
<protein>
    <submittedName>
        <fullName evidence="5">Tyrosine-type recombinase/integrase</fullName>
    </submittedName>
</protein>
<dbReference type="Pfam" id="PF00589">
    <property type="entry name" value="Phage_integrase"/>
    <property type="match status" value="1"/>
</dbReference>
<keyword evidence="3" id="KW-0233">DNA recombination</keyword>
<evidence type="ECO:0000313" key="6">
    <source>
        <dbReference type="Proteomes" id="UP001597085"/>
    </source>
</evidence>
<dbReference type="Gene3D" id="1.10.443.10">
    <property type="entry name" value="Intergrase catalytic core"/>
    <property type="match status" value="1"/>
</dbReference>
<proteinExistence type="predicted"/>
<evidence type="ECO:0000256" key="2">
    <source>
        <dbReference type="ARBA" id="ARBA00023125"/>
    </source>
</evidence>
<dbReference type="GO" id="GO:0006310">
    <property type="term" value="P:DNA recombination"/>
    <property type="evidence" value="ECO:0007669"/>
    <property type="project" value="UniProtKB-KW"/>
</dbReference>
<keyword evidence="6" id="KW-1185">Reference proteome</keyword>
<dbReference type="GO" id="GO:0015074">
    <property type="term" value="P:DNA integration"/>
    <property type="evidence" value="ECO:0007669"/>
    <property type="project" value="UniProtKB-KW"/>
</dbReference>
<dbReference type="InterPro" id="IPR050090">
    <property type="entry name" value="Tyrosine_recombinase_XerCD"/>
</dbReference>
<dbReference type="EMBL" id="JBHUDK010000006">
    <property type="protein sequence ID" value="MFD1598810.1"/>
    <property type="molecule type" value="Genomic_DNA"/>
</dbReference>
<sequence>MKIDLPITLNNCDIGVDPDLDPGRSIVVVPKTHDGVLSEKQLVDYKEQRIQFLSWLLNVGKNPNRAEGYAEYTVYSDSYRTARFDKWLWERNGDYKYPPEEADAQAFIEHLAFSDTGQVEKGKLQEAINHLSKWLHYTRGEPEWEFEYTFRSRGSSLEPRDYLSEPERRKIRQAALNEGNIPAYDSLTPQERSGWKHHVATVLGKPYEEVTKDDWDEIDGWEITSLVWTSLDAGLRPDEVSNATTKWVDYKNGVLRIPYEESSKNEGNWTVSLTNRTATALQRWLTEREQIPRYEGTDALWLTTHGNPFGSKSLARLLRRLCDQAEIDYENRQMSWYTIRHSVGTYMTHHRDLKAAKDQLRHKSPKTTMKYDQVSVEARRDVLDKMG</sequence>
<evidence type="ECO:0000259" key="4">
    <source>
        <dbReference type="PROSITE" id="PS51898"/>
    </source>
</evidence>
<dbReference type="Proteomes" id="UP001597085">
    <property type="component" value="Unassembled WGS sequence"/>
</dbReference>
<dbReference type="InterPro" id="IPR011010">
    <property type="entry name" value="DNA_brk_join_enz"/>
</dbReference>
<name>A0ABD6CM18_9EURY</name>
<dbReference type="CDD" id="cd00397">
    <property type="entry name" value="DNA_BRE_C"/>
    <property type="match status" value="1"/>
</dbReference>
<dbReference type="PANTHER" id="PTHR30349:SF41">
    <property type="entry name" value="INTEGRASE_RECOMBINASE PROTEIN MJ0367-RELATED"/>
    <property type="match status" value="1"/>
</dbReference>
<dbReference type="GO" id="GO:0003677">
    <property type="term" value="F:DNA binding"/>
    <property type="evidence" value="ECO:0007669"/>
    <property type="project" value="UniProtKB-KW"/>
</dbReference>
<dbReference type="SUPFAM" id="SSF56349">
    <property type="entry name" value="DNA breaking-rejoining enzymes"/>
    <property type="match status" value="1"/>
</dbReference>
<evidence type="ECO:0000313" key="5">
    <source>
        <dbReference type="EMBL" id="MFD1598810.1"/>
    </source>
</evidence>
<accession>A0ABD6CM18</accession>
<dbReference type="PANTHER" id="PTHR30349">
    <property type="entry name" value="PHAGE INTEGRASE-RELATED"/>
    <property type="match status" value="1"/>
</dbReference>
<keyword evidence="2" id="KW-0238">DNA-binding</keyword>
<reference evidence="5 6" key="1">
    <citation type="journal article" date="2019" name="Int. J. Syst. Evol. Microbiol.">
        <title>The Global Catalogue of Microorganisms (GCM) 10K type strain sequencing project: providing services to taxonomists for standard genome sequencing and annotation.</title>
        <authorList>
            <consortium name="The Broad Institute Genomics Platform"/>
            <consortium name="The Broad Institute Genome Sequencing Center for Infectious Disease"/>
            <person name="Wu L."/>
            <person name="Ma J."/>
        </authorList>
    </citation>
    <scope>NUCLEOTIDE SEQUENCE [LARGE SCALE GENOMIC DNA]</scope>
    <source>
        <strain evidence="5 6">CGMCC 1.12121</strain>
    </source>
</reference>
<feature type="domain" description="Tyr recombinase" evidence="4">
    <location>
        <begin position="205"/>
        <end position="384"/>
    </location>
</feature>
<organism evidence="5 6">
    <name type="scientific">Halobellus rarus</name>
    <dbReference type="NCBI Taxonomy" id="1126237"/>
    <lineage>
        <taxon>Archaea</taxon>
        <taxon>Methanobacteriati</taxon>
        <taxon>Methanobacteriota</taxon>
        <taxon>Stenosarchaea group</taxon>
        <taxon>Halobacteria</taxon>
        <taxon>Halobacteriales</taxon>
        <taxon>Haloferacaceae</taxon>
        <taxon>Halobellus</taxon>
    </lineage>
</organism>
<evidence type="ECO:0000256" key="1">
    <source>
        <dbReference type="ARBA" id="ARBA00022908"/>
    </source>
</evidence>
<dbReference type="RefSeq" id="WP_256420347.1">
    <property type="nucleotide sequence ID" value="NZ_JANHDI010000002.1"/>
</dbReference>
<gene>
    <name evidence="5" type="ORF">ACFSBX_07540</name>
</gene>
<dbReference type="AlphaFoldDB" id="A0ABD6CM18"/>